<dbReference type="InterPro" id="IPR036590">
    <property type="entry name" value="SRAP-like"/>
</dbReference>
<evidence type="ECO:0000313" key="1">
    <source>
        <dbReference type="EMBL" id="MEC4175250.1"/>
    </source>
</evidence>
<dbReference type="EMBL" id="JAYMFF010000002">
    <property type="protein sequence ID" value="MEC4175250.1"/>
    <property type="molecule type" value="Genomic_DNA"/>
</dbReference>
<evidence type="ECO:0000313" key="2">
    <source>
        <dbReference type="Proteomes" id="UP001349994"/>
    </source>
</evidence>
<sequence length="282" mass="29916">MCHRFEMLSGEEADAVLDWLRAVRRALGQGMSPAAVVPVSFGHPAEVPLEALDCYPGAECSVIVAEGDGAPAGALPGGVGDMPRVAAENLARIDLLWGVDVSWKRGLVFNARIESALAGSGMWAEAMERGRCIVPVRAFYETQNVEVPEPGGVRGESAGQDYDTEQGVLGVESAREAAARPAPRARGRRPQYRFANAGGAALLLAALRLGDRFVLVTTEPDAVVGTVHNRMPLSLTAPEALAWLSAADARELRARHVPVVLAAEEEPAPAKRPAEPDQLSLF</sequence>
<dbReference type="Proteomes" id="UP001349994">
    <property type="component" value="Unassembled WGS sequence"/>
</dbReference>
<organism evidence="1 2">
    <name type="scientific">Adlercreutzia wanghongyangiae</name>
    <dbReference type="NCBI Taxonomy" id="3111451"/>
    <lineage>
        <taxon>Bacteria</taxon>
        <taxon>Bacillati</taxon>
        <taxon>Actinomycetota</taxon>
        <taxon>Coriobacteriia</taxon>
        <taxon>Eggerthellales</taxon>
        <taxon>Eggerthellaceae</taxon>
        <taxon>Adlercreutzia</taxon>
    </lineage>
</organism>
<protein>
    <submittedName>
        <fullName evidence="1">SOS response-associated peptidase family protein</fullName>
    </submittedName>
</protein>
<accession>A0ABU6IFS1</accession>
<dbReference type="Pfam" id="PF02586">
    <property type="entry name" value="SRAP"/>
    <property type="match status" value="1"/>
</dbReference>
<name>A0ABU6IFS1_9ACTN</name>
<comment type="caution">
    <text evidence="1">The sequence shown here is derived from an EMBL/GenBank/DDBJ whole genome shotgun (WGS) entry which is preliminary data.</text>
</comment>
<dbReference type="RefSeq" id="WP_338208905.1">
    <property type="nucleotide sequence ID" value="NZ_JAYMFF010000002.1"/>
</dbReference>
<dbReference type="Gene3D" id="3.90.1680.10">
    <property type="entry name" value="SOS response associated peptidase-like"/>
    <property type="match status" value="1"/>
</dbReference>
<dbReference type="SUPFAM" id="SSF143081">
    <property type="entry name" value="BB1717-like"/>
    <property type="match status" value="1"/>
</dbReference>
<reference evidence="1 2" key="1">
    <citation type="submission" date="2024-01" db="EMBL/GenBank/DDBJ databases">
        <title>novel species in genus Adlercreutzia.</title>
        <authorList>
            <person name="Liu X."/>
        </authorList>
    </citation>
    <scope>NUCLEOTIDE SEQUENCE [LARGE SCALE GENOMIC DNA]</scope>
    <source>
        <strain evidence="1 2">R7</strain>
    </source>
</reference>
<proteinExistence type="predicted"/>
<gene>
    <name evidence="1" type="ORF">VIN30_02165</name>
</gene>
<dbReference type="InterPro" id="IPR003738">
    <property type="entry name" value="SRAP"/>
</dbReference>
<keyword evidence="2" id="KW-1185">Reference proteome</keyword>